<gene>
    <name evidence="1" type="ORF">PHMEG_00036325</name>
</gene>
<dbReference type="STRING" id="4795.A0A225UM12"/>
<keyword evidence="2" id="KW-1185">Reference proteome</keyword>
<comment type="caution">
    <text evidence="1">The sequence shown here is derived from an EMBL/GenBank/DDBJ whole genome shotgun (WGS) entry which is preliminary data.</text>
</comment>
<dbReference type="EMBL" id="NBNE01014986">
    <property type="protein sequence ID" value="OWY94055.1"/>
    <property type="molecule type" value="Genomic_DNA"/>
</dbReference>
<sequence>MDEFGVYLAVHTGAKERPLSRHSATQCFCQGKCWVLDEYPGQGGAVELQMFSLGRTHKQHCIMCACGGFVKKAAACTKESLKNMTSYLYSSTTCGLDYQDAALWSSLAPLLNHLPVKSKGVLCALTESIPLLDLLYDGSTLGSSQVSSTNCSTSAKPVAEIHALVNRLLDCVAGPAGVEDAHLTCFNEVHANAGSEPTAPWIFDRGIWNMTTANKAFAYVFNTTKEDHYVAKVLSGNLSPRPAAVTQEQVREVSYKLFNASHGFANKAFNFSSAGLMYSQQQSSTITRG</sequence>
<protein>
    <submittedName>
        <fullName evidence="1">Uncharacterized protein</fullName>
    </submittedName>
</protein>
<dbReference type="AlphaFoldDB" id="A0A225UM12"/>
<organism evidence="1 2">
    <name type="scientific">Phytophthora megakarya</name>
    <dbReference type="NCBI Taxonomy" id="4795"/>
    <lineage>
        <taxon>Eukaryota</taxon>
        <taxon>Sar</taxon>
        <taxon>Stramenopiles</taxon>
        <taxon>Oomycota</taxon>
        <taxon>Peronosporomycetes</taxon>
        <taxon>Peronosporales</taxon>
        <taxon>Peronosporaceae</taxon>
        <taxon>Phytophthora</taxon>
    </lineage>
</organism>
<evidence type="ECO:0000313" key="2">
    <source>
        <dbReference type="Proteomes" id="UP000198211"/>
    </source>
</evidence>
<reference evidence="2" key="1">
    <citation type="submission" date="2017-03" db="EMBL/GenBank/DDBJ databases">
        <title>Phytopthora megakarya and P. palmivora, two closely related causual agents of cacao black pod achieved similar genome size and gene model numbers by different mechanisms.</title>
        <authorList>
            <person name="Ali S."/>
            <person name="Shao J."/>
            <person name="Larry D.J."/>
            <person name="Kronmiller B."/>
            <person name="Shen D."/>
            <person name="Strem M.D."/>
            <person name="Melnick R.L."/>
            <person name="Guiltinan M.J."/>
            <person name="Tyler B.M."/>
            <person name="Meinhardt L.W."/>
            <person name="Bailey B.A."/>
        </authorList>
    </citation>
    <scope>NUCLEOTIDE SEQUENCE [LARGE SCALE GENOMIC DNA]</scope>
    <source>
        <strain evidence="2">zdho120</strain>
    </source>
</reference>
<evidence type="ECO:0000313" key="1">
    <source>
        <dbReference type="EMBL" id="OWY94055.1"/>
    </source>
</evidence>
<name>A0A225UM12_9STRA</name>
<proteinExistence type="predicted"/>
<accession>A0A225UM12</accession>
<dbReference type="Proteomes" id="UP000198211">
    <property type="component" value="Unassembled WGS sequence"/>
</dbReference>